<evidence type="ECO:0000259" key="1">
    <source>
        <dbReference type="Pfam" id="PF03061"/>
    </source>
</evidence>
<dbReference type="InterPro" id="IPR006683">
    <property type="entry name" value="Thioestr_dom"/>
</dbReference>
<sequence length="186" mass="20216">MTPPEQGTAPAPGTWLEVPWSQQPDYRCFGCSPHNQQGLRLQFEEYDGGLLTRLVLDRNHESYPGVVHGGLVSTVCDEIMGNLVVLKHGTPAFTVGLRTRFFTPLAVDRAYEAVAKLRTDTGDAHLAHATAEVTGPGGDLVASASASYRCVPMDQARQYLLLGEEEAAALTARLAHRQTPTETTER</sequence>
<dbReference type="Pfam" id="PF03061">
    <property type="entry name" value="4HBT"/>
    <property type="match status" value="1"/>
</dbReference>
<dbReference type="Gene3D" id="3.10.129.10">
    <property type="entry name" value="Hotdog Thioesterase"/>
    <property type="match status" value="1"/>
</dbReference>
<feature type="domain" description="Thioesterase" evidence="1">
    <location>
        <begin position="65"/>
        <end position="116"/>
    </location>
</feature>
<dbReference type="Proteomes" id="UP001596523">
    <property type="component" value="Unassembled WGS sequence"/>
</dbReference>
<dbReference type="EC" id="3.1.2.-" evidence="2"/>
<dbReference type="InterPro" id="IPR029069">
    <property type="entry name" value="HotDog_dom_sf"/>
</dbReference>
<proteinExistence type="predicted"/>
<comment type="caution">
    <text evidence="2">The sequence shown here is derived from an EMBL/GenBank/DDBJ whole genome shotgun (WGS) entry which is preliminary data.</text>
</comment>
<dbReference type="SUPFAM" id="SSF54637">
    <property type="entry name" value="Thioesterase/thiol ester dehydrase-isomerase"/>
    <property type="match status" value="1"/>
</dbReference>
<reference evidence="3" key="1">
    <citation type="journal article" date="2019" name="Int. J. Syst. Evol. Microbiol.">
        <title>The Global Catalogue of Microorganisms (GCM) 10K type strain sequencing project: providing services to taxonomists for standard genome sequencing and annotation.</title>
        <authorList>
            <consortium name="The Broad Institute Genomics Platform"/>
            <consortium name="The Broad Institute Genome Sequencing Center for Infectious Disease"/>
            <person name="Wu L."/>
            <person name="Ma J."/>
        </authorList>
    </citation>
    <scope>NUCLEOTIDE SEQUENCE [LARGE SCALE GENOMIC DNA]</scope>
    <source>
        <strain evidence="3">SYNS20</strain>
    </source>
</reference>
<dbReference type="EMBL" id="JBHTCF010000002">
    <property type="protein sequence ID" value="MFC7304196.1"/>
    <property type="molecule type" value="Genomic_DNA"/>
</dbReference>
<keyword evidence="3" id="KW-1185">Reference proteome</keyword>
<organism evidence="2 3">
    <name type="scientific">Streptomyces monticola</name>
    <dbReference type="NCBI Taxonomy" id="2666263"/>
    <lineage>
        <taxon>Bacteria</taxon>
        <taxon>Bacillati</taxon>
        <taxon>Actinomycetota</taxon>
        <taxon>Actinomycetes</taxon>
        <taxon>Kitasatosporales</taxon>
        <taxon>Streptomycetaceae</taxon>
        <taxon>Streptomyces</taxon>
    </lineage>
</organism>
<evidence type="ECO:0000313" key="2">
    <source>
        <dbReference type="EMBL" id="MFC7304196.1"/>
    </source>
</evidence>
<gene>
    <name evidence="2" type="ORF">ACFQVC_08230</name>
</gene>
<dbReference type="CDD" id="cd03443">
    <property type="entry name" value="PaaI_thioesterase"/>
    <property type="match status" value="1"/>
</dbReference>
<accession>A0ABW2JDV9</accession>
<evidence type="ECO:0000313" key="3">
    <source>
        <dbReference type="Proteomes" id="UP001596523"/>
    </source>
</evidence>
<dbReference type="GO" id="GO:0016787">
    <property type="term" value="F:hydrolase activity"/>
    <property type="evidence" value="ECO:0007669"/>
    <property type="project" value="UniProtKB-KW"/>
</dbReference>
<name>A0ABW2JDV9_9ACTN</name>
<protein>
    <submittedName>
        <fullName evidence="2">PaaI family thioesterase</fullName>
        <ecNumber evidence="2">3.1.2.-</ecNumber>
    </submittedName>
</protein>
<keyword evidence="2" id="KW-0378">Hydrolase</keyword>
<dbReference type="RefSeq" id="WP_381828151.1">
    <property type="nucleotide sequence ID" value="NZ_JBHTCF010000002.1"/>
</dbReference>